<dbReference type="EMBL" id="JAGSOG010000354">
    <property type="protein sequence ID" value="MBR7838956.1"/>
    <property type="molecule type" value="Genomic_DNA"/>
</dbReference>
<dbReference type="Proteomes" id="UP000675781">
    <property type="component" value="Unassembled WGS sequence"/>
</dbReference>
<evidence type="ECO:0008006" key="3">
    <source>
        <dbReference type="Google" id="ProtNLM"/>
    </source>
</evidence>
<name>A0A941EXR6_9ACTN</name>
<dbReference type="CDD" id="cd02440">
    <property type="entry name" value="AdoMet_MTases"/>
    <property type="match status" value="1"/>
</dbReference>
<feature type="non-terminal residue" evidence="1">
    <location>
        <position position="88"/>
    </location>
</feature>
<dbReference type="InterPro" id="IPR029063">
    <property type="entry name" value="SAM-dependent_MTases_sf"/>
</dbReference>
<sequence length="88" mass="9005">MTTATQKTGFDQAERLKWAGRASAYDGGLARLCAYTVPFALDAAEVSANTRVLDVGTGTGAVAAATLARGARGARVTALDADEGMLEL</sequence>
<keyword evidence="2" id="KW-1185">Reference proteome</keyword>
<accession>A0A941EXR6</accession>
<evidence type="ECO:0000313" key="2">
    <source>
        <dbReference type="Proteomes" id="UP000675781"/>
    </source>
</evidence>
<gene>
    <name evidence="1" type="ORF">KDL01_37155</name>
</gene>
<dbReference type="Gene3D" id="3.40.50.150">
    <property type="entry name" value="Vaccinia Virus protein VP39"/>
    <property type="match status" value="1"/>
</dbReference>
<proteinExistence type="predicted"/>
<comment type="caution">
    <text evidence="1">The sequence shown here is derived from an EMBL/GenBank/DDBJ whole genome shotgun (WGS) entry which is preliminary data.</text>
</comment>
<reference evidence="1" key="1">
    <citation type="submission" date="2021-04" db="EMBL/GenBank/DDBJ databases">
        <title>Genome based classification of Actinospica acidithermotolerans sp. nov., an actinobacterium isolated from an Indonesian hot spring.</title>
        <authorList>
            <person name="Kusuma A.B."/>
            <person name="Putra K.E."/>
            <person name="Nafisah S."/>
            <person name="Loh J."/>
            <person name="Nouioui I."/>
            <person name="Goodfellow M."/>
        </authorList>
    </citation>
    <scope>NUCLEOTIDE SEQUENCE</scope>
    <source>
        <strain evidence="1">CSCA 57</strain>
    </source>
</reference>
<dbReference type="SUPFAM" id="SSF53335">
    <property type="entry name" value="S-adenosyl-L-methionine-dependent methyltransferases"/>
    <property type="match status" value="1"/>
</dbReference>
<dbReference type="RefSeq" id="WP_368861728.1">
    <property type="nucleotide sequence ID" value="NZ_JAGSOG010000354.1"/>
</dbReference>
<protein>
    <recommendedName>
        <fullName evidence="3">Methyltransferase domain-containing protein</fullName>
    </recommendedName>
</protein>
<organism evidence="1 2">
    <name type="scientific">Actinospica durhamensis</name>
    <dbReference type="NCBI Taxonomy" id="1508375"/>
    <lineage>
        <taxon>Bacteria</taxon>
        <taxon>Bacillati</taxon>
        <taxon>Actinomycetota</taxon>
        <taxon>Actinomycetes</taxon>
        <taxon>Catenulisporales</taxon>
        <taxon>Actinospicaceae</taxon>
        <taxon>Actinospica</taxon>
    </lineage>
</organism>
<evidence type="ECO:0000313" key="1">
    <source>
        <dbReference type="EMBL" id="MBR7838956.1"/>
    </source>
</evidence>
<dbReference type="AlphaFoldDB" id="A0A941EXR6"/>